<keyword evidence="4" id="KW-1185">Reference proteome</keyword>
<dbReference type="Gene3D" id="3.30.2350.10">
    <property type="entry name" value="Pseudouridine synthase"/>
    <property type="match status" value="1"/>
</dbReference>
<dbReference type="InterPro" id="IPR006145">
    <property type="entry name" value="PsdUridine_synth_RsuA/RluA"/>
</dbReference>
<proteinExistence type="predicted"/>
<dbReference type="VEuPathDB" id="TriTrypDB:BSAL_24870"/>
<dbReference type="PANTHER" id="PTHR21600:SF77">
    <property type="entry name" value="PSEUDOURIDYLATE SYNTHASE PROTEIN, PUTATIVE-RELATED"/>
    <property type="match status" value="1"/>
</dbReference>
<evidence type="ECO:0000256" key="1">
    <source>
        <dbReference type="SAM" id="MobiDB-lite"/>
    </source>
</evidence>
<evidence type="ECO:0000313" key="4">
    <source>
        <dbReference type="Proteomes" id="UP000051952"/>
    </source>
</evidence>
<dbReference type="GO" id="GO:0009982">
    <property type="term" value="F:pseudouridine synthase activity"/>
    <property type="evidence" value="ECO:0007669"/>
    <property type="project" value="InterPro"/>
</dbReference>
<sequence length="1117" mass="123595">MRREASTANVFRRCWRLITEKPSGDSGFIESMEVATGFFASQQVGALANQGARTVDHYLQSTTALARLPRSLADGSSDDVSSVDMPNQNVPFQHYQFDFNERRHATLAATALQAVIYTSSQLPVASFCAWQRAIEALLIHTTPVMKSVVSSVDALRPLSHLLQLTAAQGYLGLLTHHRCSPLSEMTFHSMLRSLQCNGANSALSMPLGPRSPHIHACWQTSLSLMHWATHFQSTGSTRVSLVSEGDTENVLRSVLLRFGDRDTSSDGNALRDELIHTLRQHLGNVSSLDHREVRVRGKKFELAPNSNSEALQGGDSGTVTPHMASETLFAGKWMEVLSSFSQLMMKDSNTMEKWPFHRSYYRCSDEQRHRLRTILQKNRTSEASRVVTDFHFRHVVPTSAPKSLVRFEGVHTYRALSYVERCPRWELLPFAVVAGMSSGSDAVLSSIRDTLVAPLMRVSSVWAQHYQSLGDLMIAHSLSFLSQLEPELSRHRRVVREMYRPHWMPLELLRSSASCIASVDSEQDLLQIEGLKESLKEVVPKTLSTAGSQTFSLNREEWLVAHLSVAHSWDNYWLSSWLEMICSIGALETSIHFISLLLGAEGYQSTASPKHNNSNNNNAVSSVVLSPECAVAFATAAISMAIDRGQISPRKPESAASLRAKLGLPESIPFVVPAVMEGPETDQQSGGSASVRRYFRWIHRPEFYSYVAAGEAEESSWGGPLGLLGGRVFRLATHLPNASNQRAPCKMSMWRLHIEPLLEFGQSLNGKSEKEKDAVSAPLTTTTDMTLVTSFDHHQGEGAGRPAVAVVFKPTATSTTLHHSGPSVSTFLARSGLWWSPSWAPGSNNVLSPHDVNGVSVLAQEGLVNRIDRGTSGLVIAACNQSSLFHQRRIQLVQQGSKKTYYAIVVHIAPTDRAIGMASLWTPGSCPFFLPPRGVIGGEVVTEGSKFASRQQAQYNINDRNPPTTTTLNERREASTSYVVVEAFYPTSDERRLFLSAPHYLVRVQLTNGRRHQIRQHFASIHHPLLGDVQYHPRAATSLMDRAALHASEVTIWESESAAALTHRHHDGGDDDALLEDDDDDVKRSRTNSSLSVESLADELVTRRRRSLVACNLPEDM</sequence>
<dbReference type="GO" id="GO:0000455">
    <property type="term" value="P:enzyme-directed rRNA pseudouridine synthesis"/>
    <property type="evidence" value="ECO:0007669"/>
    <property type="project" value="TreeGrafter"/>
</dbReference>
<feature type="domain" description="Pseudouridine synthase RsuA/RluA-like" evidence="2">
    <location>
        <begin position="863"/>
        <end position="1020"/>
    </location>
</feature>
<dbReference type="Proteomes" id="UP000051952">
    <property type="component" value="Unassembled WGS sequence"/>
</dbReference>
<gene>
    <name evidence="3" type="ORF">BSAL_24870</name>
</gene>
<dbReference type="EMBL" id="CYKH01001790">
    <property type="protein sequence ID" value="CUG90075.1"/>
    <property type="molecule type" value="Genomic_DNA"/>
</dbReference>
<dbReference type="InterPro" id="IPR020103">
    <property type="entry name" value="PsdUridine_synth_cat_dom_sf"/>
</dbReference>
<dbReference type="Pfam" id="PF00849">
    <property type="entry name" value="PseudoU_synth_2"/>
    <property type="match status" value="1"/>
</dbReference>
<dbReference type="AlphaFoldDB" id="A0A0S4JJ20"/>
<name>A0A0S4JJ20_BODSA</name>
<dbReference type="OrthoDB" id="418349at2759"/>
<protein>
    <submittedName>
        <fullName evidence="3">RNA pseudouridylate synthase, putative</fullName>
    </submittedName>
</protein>
<dbReference type="PANTHER" id="PTHR21600">
    <property type="entry name" value="MITOCHONDRIAL RNA PSEUDOURIDINE SYNTHASE"/>
    <property type="match status" value="1"/>
</dbReference>
<dbReference type="GO" id="GO:0003723">
    <property type="term" value="F:RNA binding"/>
    <property type="evidence" value="ECO:0007669"/>
    <property type="project" value="InterPro"/>
</dbReference>
<evidence type="ECO:0000259" key="2">
    <source>
        <dbReference type="Pfam" id="PF00849"/>
    </source>
</evidence>
<organism evidence="3 4">
    <name type="scientific">Bodo saltans</name>
    <name type="common">Flagellated protozoan</name>
    <dbReference type="NCBI Taxonomy" id="75058"/>
    <lineage>
        <taxon>Eukaryota</taxon>
        <taxon>Discoba</taxon>
        <taxon>Euglenozoa</taxon>
        <taxon>Kinetoplastea</taxon>
        <taxon>Metakinetoplastina</taxon>
        <taxon>Eubodonida</taxon>
        <taxon>Bodonidae</taxon>
        <taxon>Bodo</taxon>
    </lineage>
</organism>
<feature type="region of interest" description="Disordered" evidence="1">
    <location>
        <begin position="1063"/>
        <end position="1089"/>
    </location>
</feature>
<dbReference type="InterPro" id="IPR006224">
    <property type="entry name" value="PsdUridine_synth_RluA-like_CS"/>
</dbReference>
<dbReference type="CDD" id="cd02869">
    <property type="entry name" value="PseudoU_synth_RluA_like"/>
    <property type="match status" value="1"/>
</dbReference>
<feature type="non-terminal residue" evidence="3">
    <location>
        <position position="1117"/>
    </location>
</feature>
<dbReference type="SUPFAM" id="SSF55120">
    <property type="entry name" value="Pseudouridine synthase"/>
    <property type="match status" value="1"/>
</dbReference>
<accession>A0A0S4JJ20</accession>
<reference evidence="4" key="1">
    <citation type="submission" date="2015-09" db="EMBL/GenBank/DDBJ databases">
        <authorList>
            <consortium name="Pathogen Informatics"/>
        </authorList>
    </citation>
    <scope>NUCLEOTIDE SEQUENCE [LARGE SCALE GENOMIC DNA]</scope>
    <source>
        <strain evidence="4">Lake Konstanz</strain>
    </source>
</reference>
<feature type="compositionally biased region" description="Acidic residues" evidence="1">
    <location>
        <begin position="1069"/>
        <end position="1080"/>
    </location>
</feature>
<dbReference type="PROSITE" id="PS01129">
    <property type="entry name" value="PSI_RLU"/>
    <property type="match status" value="1"/>
</dbReference>
<evidence type="ECO:0000313" key="3">
    <source>
        <dbReference type="EMBL" id="CUG90075.1"/>
    </source>
</evidence>
<dbReference type="InterPro" id="IPR050188">
    <property type="entry name" value="RluA_PseudoU_synthase"/>
</dbReference>